<sequence>MSSHNNTTLAPAPKSEPQEPRNRSPAVKSEQNESRPQKPPILKSTESATPVTKSLVEKHLEKISLDIAHAANTGNFEGTNYPWTPHCSPNFVLEADLFPAHDWGHDLTSLKNCLEWQKQMYAEKVSWMVECGEVNAHADENTGRAFVFAKYFLGGIGSVRVEHTNVMEFARYGSKENGVWKMLAMSSLRGQSLNDGS</sequence>
<evidence type="ECO:0000313" key="3">
    <source>
        <dbReference type="Proteomes" id="UP001302367"/>
    </source>
</evidence>
<evidence type="ECO:0000313" key="2">
    <source>
        <dbReference type="EMBL" id="WPB01186.1"/>
    </source>
</evidence>
<gene>
    <name evidence="2" type="ORF">RHO25_005809</name>
</gene>
<dbReference type="GeneID" id="90644186"/>
<dbReference type="RefSeq" id="XP_065458775.1">
    <property type="nucleotide sequence ID" value="XM_065602703.1"/>
</dbReference>
<reference evidence="2 3" key="1">
    <citation type="submission" date="2023-09" db="EMBL/GenBank/DDBJ databases">
        <title>Complete-Gapless Cercospora beticola genome.</title>
        <authorList>
            <person name="Wyatt N.A."/>
            <person name="Spanner R.E."/>
            <person name="Bolton M.D."/>
        </authorList>
    </citation>
    <scope>NUCLEOTIDE SEQUENCE [LARGE SCALE GENOMIC DNA]</scope>
    <source>
        <strain evidence="2">Cb09-40</strain>
    </source>
</reference>
<name>A0ABZ0NNR1_CERBT</name>
<dbReference type="EMBL" id="CP134187">
    <property type="protein sequence ID" value="WPB01186.1"/>
    <property type="molecule type" value="Genomic_DNA"/>
</dbReference>
<keyword evidence="3" id="KW-1185">Reference proteome</keyword>
<evidence type="ECO:0008006" key="4">
    <source>
        <dbReference type="Google" id="ProtNLM"/>
    </source>
</evidence>
<feature type="region of interest" description="Disordered" evidence="1">
    <location>
        <begin position="1"/>
        <end position="49"/>
    </location>
</feature>
<dbReference type="Proteomes" id="UP001302367">
    <property type="component" value="Chromosome 4"/>
</dbReference>
<accession>A0ABZ0NNR1</accession>
<evidence type="ECO:0000256" key="1">
    <source>
        <dbReference type="SAM" id="MobiDB-lite"/>
    </source>
</evidence>
<proteinExistence type="predicted"/>
<organism evidence="2 3">
    <name type="scientific">Cercospora beticola</name>
    <name type="common">Sugarbeet leaf spot fungus</name>
    <dbReference type="NCBI Taxonomy" id="122368"/>
    <lineage>
        <taxon>Eukaryota</taxon>
        <taxon>Fungi</taxon>
        <taxon>Dikarya</taxon>
        <taxon>Ascomycota</taxon>
        <taxon>Pezizomycotina</taxon>
        <taxon>Dothideomycetes</taxon>
        <taxon>Dothideomycetidae</taxon>
        <taxon>Mycosphaerellales</taxon>
        <taxon>Mycosphaerellaceae</taxon>
        <taxon>Cercospora</taxon>
    </lineage>
</organism>
<protein>
    <recommendedName>
        <fullName evidence="4">SnoaL-like domain-containing protein</fullName>
    </recommendedName>
</protein>